<dbReference type="RefSeq" id="WP_054521184.1">
    <property type="nucleotide sequence ID" value="NZ_LGKO01000002.1"/>
</dbReference>
<evidence type="ECO:0000256" key="4">
    <source>
        <dbReference type="ARBA" id="ARBA00023136"/>
    </source>
</evidence>
<dbReference type="GO" id="GO:0016020">
    <property type="term" value="C:membrane"/>
    <property type="evidence" value="ECO:0007669"/>
    <property type="project" value="UniProtKB-SubCell"/>
</dbReference>
<name>A0A0P6Y5C4_9CHLR</name>
<accession>A0A0P6Y5C4</accession>
<gene>
    <name evidence="6" type="ORF">SE15_06130</name>
</gene>
<dbReference type="EMBL" id="LGKO01000002">
    <property type="protein sequence ID" value="KPL84627.1"/>
    <property type="molecule type" value="Genomic_DNA"/>
</dbReference>
<evidence type="ECO:0000256" key="5">
    <source>
        <dbReference type="SAM" id="Phobius"/>
    </source>
</evidence>
<comment type="subcellular location">
    <subcellularLocation>
        <location evidence="1">Membrane</location>
        <topology evidence="1">Multi-pass membrane protein</topology>
    </subcellularLocation>
</comment>
<evidence type="ECO:0000256" key="1">
    <source>
        <dbReference type="ARBA" id="ARBA00004141"/>
    </source>
</evidence>
<evidence type="ECO:0000313" key="7">
    <source>
        <dbReference type="Proteomes" id="UP000050544"/>
    </source>
</evidence>
<sequence length="128" mass="14095">METAFLIGRLIVGLYYLFNAGNHFFQVKALSGYAQSKGIPAPNIAVLGSGVLLLIGGLSLLTGFQPTLGVAALVIFFIPVTFTMHAFWKIQDPMMRTMEMVNFMKNLALMGSSLMFLAIPQPWPYSLF</sequence>
<dbReference type="Proteomes" id="UP000050544">
    <property type="component" value="Unassembled WGS sequence"/>
</dbReference>
<organism evidence="6 7">
    <name type="scientific">Thermanaerothrix daxensis</name>
    <dbReference type="NCBI Taxonomy" id="869279"/>
    <lineage>
        <taxon>Bacteria</taxon>
        <taxon>Bacillati</taxon>
        <taxon>Chloroflexota</taxon>
        <taxon>Anaerolineae</taxon>
        <taxon>Anaerolineales</taxon>
        <taxon>Anaerolineaceae</taxon>
        <taxon>Thermanaerothrix</taxon>
    </lineage>
</organism>
<protein>
    <submittedName>
        <fullName evidence="6">DoxX family protein</fullName>
    </submittedName>
</protein>
<keyword evidence="3 5" id="KW-1133">Transmembrane helix</keyword>
<feature type="transmembrane region" description="Helical" evidence="5">
    <location>
        <begin position="100"/>
        <end position="119"/>
    </location>
</feature>
<reference evidence="6 7" key="1">
    <citation type="submission" date="2015-07" db="EMBL/GenBank/DDBJ databases">
        <title>Whole genome sequence of Thermanaerothrix daxensis DSM 23592.</title>
        <authorList>
            <person name="Hemp J."/>
            <person name="Ward L.M."/>
            <person name="Pace L.A."/>
            <person name="Fischer W.W."/>
        </authorList>
    </citation>
    <scope>NUCLEOTIDE SEQUENCE [LARGE SCALE GENOMIC DNA]</scope>
    <source>
        <strain evidence="6 7">GNS-1</strain>
    </source>
</reference>
<dbReference type="STRING" id="869279.SE15_06130"/>
<proteinExistence type="predicted"/>
<feature type="transmembrane region" description="Helical" evidence="5">
    <location>
        <begin position="45"/>
        <end position="64"/>
    </location>
</feature>
<keyword evidence="4 5" id="KW-0472">Membrane</keyword>
<dbReference type="InterPro" id="IPR032808">
    <property type="entry name" value="DoxX"/>
</dbReference>
<evidence type="ECO:0000256" key="3">
    <source>
        <dbReference type="ARBA" id="ARBA00022989"/>
    </source>
</evidence>
<dbReference type="OrthoDB" id="9792760at2"/>
<dbReference type="AlphaFoldDB" id="A0A0P6Y5C4"/>
<evidence type="ECO:0000313" key="6">
    <source>
        <dbReference type="EMBL" id="KPL84627.1"/>
    </source>
</evidence>
<comment type="caution">
    <text evidence="6">The sequence shown here is derived from an EMBL/GenBank/DDBJ whole genome shotgun (WGS) entry which is preliminary data.</text>
</comment>
<feature type="transmembrane region" description="Helical" evidence="5">
    <location>
        <begin position="70"/>
        <end position="88"/>
    </location>
</feature>
<feature type="transmembrane region" description="Helical" evidence="5">
    <location>
        <begin position="6"/>
        <end position="25"/>
    </location>
</feature>
<evidence type="ECO:0000256" key="2">
    <source>
        <dbReference type="ARBA" id="ARBA00022692"/>
    </source>
</evidence>
<keyword evidence="7" id="KW-1185">Reference proteome</keyword>
<dbReference type="Pfam" id="PF07681">
    <property type="entry name" value="DoxX"/>
    <property type="match status" value="1"/>
</dbReference>
<keyword evidence="2 5" id="KW-0812">Transmembrane</keyword>